<dbReference type="EMBL" id="JAPDNS010000002">
    <property type="protein sequence ID" value="MCW3486140.1"/>
    <property type="molecule type" value="Genomic_DNA"/>
</dbReference>
<sequence length="165" mass="19369">MYASNEANGNTSDRELHLTRLFNAPRELVYQAWTDPLHLEHWWVPEGFSINSEYISVRPGGSWRFVILGPDGGYYHHEVIFLETVSPDHLVYMHHNHNETDQCTITLLFTAQDKQTRLNMQLLFPTRAARDKVLREHATMESMNQTLDRLESLLTKIIHLHYKLK</sequence>
<evidence type="ECO:0000259" key="2">
    <source>
        <dbReference type="Pfam" id="PF08327"/>
    </source>
</evidence>
<protein>
    <submittedName>
        <fullName evidence="3">SRPBCC domain-containing protein</fullName>
    </submittedName>
</protein>
<gene>
    <name evidence="3" type="ORF">OL497_19720</name>
</gene>
<evidence type="ECO:0000313" key="4">
    <source>
        <dbReference type="Proteomes" id="UP001207742"/>
    </source>
</evidence>
<organism evidence="3 4">
    <name type="scientific">Chitinophaga nivalis</name>
    <dbReference type="NCBI Taxonomy" id="2991709"/>
    <lineage>
        <taxon>Bacteria</taxon>
        <taxon>Pseudomonadati</taxon>
        <taxon>Bacteroidota</taxon>
        <taxon>Chitinophagia</taxon>
        <taxon>Chitinophagales</taxon>
        <taxon>Chitinophagaceae</taxon>
        <taxon>Chitinophaga</taxon>
    </lineage>
</organism>
<evidence type="ECO:0000256" key="1">
    <source>
        <dbReference type="ARBA" id="ARBA00006817"/>
    </source>
</evidence>
<proteinExistence type="inferred from homology"/>
<reference evidence="3 4" key="1">
    <citation type="submission" date="2022-10" db="EMBL/GenBank/DDBJ databases">
        <title>Chitinophaga nivalis PC15 sp. nov., isolated from Pyeongchang county, South Korea.</title>
        <authorList>
            <person name="Trinh H.N."/>
        </authorList>
    </citation>
    <scope>NUCLEOTIDE SEQUENCE [LARGE SCALE GENOMIC DNA]</scope>
    <source>
        <strain evidence="3 4">PC14</strain>
    </source>
</reference>
<comment type="caution">
    <text evidence="3">The sequence shown here is derived from an EMBL/GenBank/DDBJ whole genome shotgun (WGS) entry which is preliminary data.</text>
</comment>
<dbReference type="InterPro" id="IPR023393">
    <property type="entry name" value="START-like_dom_sf"/>
</dbReference>
<keyword evidence="4" id="KW-1185">Reference proteome</keyword>
<feature type="domain" description="Activator of Hsp90 ATPase homologue 1/2-like C-terminal" evidence="2">
    <location>
        <begin position="23"/>
        <end position="154"/>
    </location>
</feature>
<dbReference type="InterPro" id="IPR013538">
    <property type="entry name" value="ASHA1/2-like_C"/>
</dbReference>
<accession>A0ABT3IQA4</accession>
<dbReference type="RefSeq" id="WP_264732955.1">
    <property type="nucleotide sequence ID" value="NZ_JAPDNR010000001.1"/>
</dbReference>
<dbReference type="Proteomes" id="UP001207742">
    <property type="component" value="Unassembled WGS sequence"/>
</dbReference>
<evidence type="ECO:0000313" key="3">
    <source>
        <dbReference type="EMBL" id="MCW3486140.1"/>
    </source>
</evidence>
<dbReference type="Gene3D" id="3.30.530.20">
    <property type="match status" value="1"/>
</dbReference>
<dbReference type="Pfam" id="PF08327">
    <property type="entry name" value="AHSA1"/>
    <property type="match status" value="1"/>
</dbReference>
<comment type="similarity">
    <text evidence="1">Belongs to the AHA1 family.</text>
</comment>
<dbReference type="SUPFAM" id="SSF55961">
    <property type="entry name" value="Bet v1-like"/>
    <property type="match status" value="1"/>
</dbReference>
<name>A0ABT3IQA4_9BACT</name>